<sequence length="553" mass="60677">MSALDDQPWTSLYPAAVDELDIPTGMSLIDLLHSSRDRYADQTALTFEDRTWTFDELSVQSHAFAHLLAEHGFGRGDRLAIVLPNRPEYVFALFGTVIAGGIVVQVNHRYPAEEMRRILDDAGASMVITTDATLDRCARGDGQSFLGRQVIRVDTEPNHRARLRGIAAGSARDFLLRPPLNVAVDSSEVAVLQYTGGTTGAAKGVMLTHRNLVANIEQRFAVTYALFDLPDNAKTINVLPMCHVYGLTCVTLTSVRGGMNQILIPEFDAKAVLEIIRDQRPAVFTGVPTMYTALTRTPDIDASGLDQVTIYNSAGAGFPLEQIEQFEAKTGGRIIEGFGISEASPSTHLNPVFSERRVGSIGIPMPLTDVRIVDRDGHDTIPLPVGEVGEMIIRGPQVMAGYWNQPALTDAALREGWLLTGDLAHMDEDGYFYIDGRKKELIVTSGFNVYPAEVEQVLARYPGILEAAVIGVPDPYRGEAVCAYLVHDPDRPVSEADLNEHCRRFLVGYKVPREYRFVPALPRTPVGKIAKNKLDTTAAAEIVAVLTNQKEHR</sequence>
<organism evidence="3 4">
    <name type="scientific">Rhodococcus jostii</name>
    <dbReference type="NCBI Taxonomy" id="132919"/>
    <lineage>
        <taxon>Bacteria</taxon>
        <taxon>Bacillati</taxon>
        <taxon>Actinomycetota</taxon>
        <taxon>Actinomycetes</taxon>
        <taxon>Mycobacteriales</taxon>
        <taxon>Nocardiaceae</taxon>
        <taxon>Rhodococcus</taxon>
    </lineage>
</organism>
<dbReference type="Gene3D" id="3.40.50.12780">
    <property type="entry name" value="N-terminal domain of ligase-like"/>
    <property type="match status" value="1"/>
</dbReference>
<dbReference type="InterPro" id="IPR045851">
    <property type="entry name" value="AMP-bd_C_sf"/>
</dbReference>
<keyword evidence="4" id="KW-1185">Reference proteome</keyword>
<dbReference type="CDD" id="cd05936">
    <property type="entry name" value="FC-FACS_FadD_like"/>
    <property type="match status" value="1"/>
</dbReference>
<evidence type="ECO:0000313" key="3">
    <source>
        <dbReference type="EMBL" id="MDV6280134.1"/>
    </source>
</evidence>
<dbReference type="SUPFAM" id="SSF56801">
    <property type="entry name" value="Acetyl-CoA synthetase-like"/>
    <property type="match status" value="1"/>
</dbReference>
<evidence type="ECO:0000259" key="1">
    <source>
        <dbReference type="Pfam" id="PF00501"/>
    </source>
</evidence>
<comment type="caution">
    <text evidence="3">The sequence shown here is derived from an EMBL/GenBank/DDBJ whole genome shotgun (WGS) entry which is preliminary data.</text>
</comment>
<dbReference type="InterPro" id="IPR000873">
    <property type="entry name" value="AMP-dep_synth/lig_dom"/>
</dbReference>
<gene>
    <name evidence="3" type="ORF">R3Q59_06430</name>
</gene>
<feature type="domain" description="AMP-binding enzyme C-terminal" evidence="2">
    <location>
        <begin position="453"/>
        <end position="528"/>
    </location>
</feature>
<dbReference type="PROSITE" id="PS00455">
    <property type="entry name" value="AMP_BINDING"/>
    <property type="match status" value="1"/>
</dbReference>
<dbReference type="InterPro" id="IPR025110">
    <property type="entry name" value="AMP-bd_C"/>
</dbReference>
<evidence type="ECO:0000313" key="4">
    <source>
        <dbReference type="Proteomes" id="UP001185737"/>
    </source>
</evidence>
<dbReference type="EMBL" id="JAWLKA010000003">
    <property type="protein sequence ID" value="MDV6280134.1"/>
    <property type="molecule type" value="Genomic_DNA"/>
</dbReference>
<dbReference type="PANTHER" id="PTHR43767:SF1">
    <property type="entry name" value="NONRIBOSOMAL PEPTIDE SYNTHASE PES1 (EUROFUNG)-RELATED"/>
    <property type="match status" value="1"/>
</dbReference>
<dbReference type="InterPro" id="IPR042099">
    <property type="entry name" value="ANL_N_sf"/>
</dbReference>
<name>A0ABU4C9A4_RHOJO</name>
<dbReference type="InterPro" id="IPR050237">
    <property type="entry name" value="ATP-dep_AMP-bd_enzyme"/>
</dbReference>
<dbReference type="GO" id="GO:0016874">
    <property type="term" value="F:ligase activity"/>
    <property type="evidence" value="ECO:0007669"/>
    <property type="project" value="UniProtKB-KW"/>
</dbReference>
<keyword evidence="3" id="KW-0436">Ligase</keyword>
<feature type="domain" description="AMP-dependent synthetase/ligase" evidence="1">
    <location>
        <begin position="37"/>
        <end position="403"/>
    </location>
</feature>
<dbReference type="RefSeq" id="WP_317567776.1">
    <property type="nucleotide sequence ID" value="NZ_JAWLKA010000003.1"/>
</dbReference>
<dbReference type="PANTHER" id="PTHR43767">
    <property type="entry name" value="LONG-CHAIN-FATTY-ACID--COA LIGASE"/>
    <property type="match status" value="1"/>
</dbReference>
<dbReference type="Pfam" id="PF00501">
    <property type="entry name" value="AMP-binding"/>
    <property type="match status" value="1"/>
</dbReference>
<dbReference type="Pfam" id="PF13193">
    <property type="entry name" value="AMP-binding_C"/>
    <property type="match status" value="1"/>
</dbReference>
<dbReference type="Proteomes" id="UP001185737">
    <property type="component" value="Unassembled WGS sequence"/>
</dbReference>
<proteinExistence type="predicted"/>
<protein>
    <submittedName>
        <fullName evidence="3">Long-chain fatty acid--CoA ligase</fullName>
    </submittedName>
</protein>
<reference evidence="3 4" key="1">
    <citation type="submission" date="2023-10" db="EMBL/GenBank/DDBJ databases">
        <title>Development of a sustainable strategy for remediation of hydrocarbon-contaminated territories based on the waste exchange concept.</title>
        <authorList>
            <person name="Krivoruchko A."/>
        </authorList>
    </citation>
    <scope>NUCLEOTIDE SEQUENCE [LARGE SCALE GENOMIC DNA]</scope>
    <source>
        <strain evidence="3 4">IEGM 60</strain>
    </source>
</reference>
<accession>A0ABU4C9A4</accession>
<dbReference type="Gene3D" id="3.30.300.30">
    <property type="match status" value="1"/>
</dbReference>
<dbReference type="InterPro" id="IPR020845">
    <property type="entry name" value="AMP-binding_CS"/>
</dbReference>
<evidence type="ECO:0000259" key="2">
    <source>
        <dbReference type="Pfam" id="PF13193"/>
    </source>
</evidence>